<dbReference type="GO" id="GO:0022625">
    <property type="term" value="C:cytosolic large ribosomal subunit"/>
    <property type="evidence" value="ECO:0007669"/>
    <property type="project" value="TreeGrafter"/>
</dbReference>
<organism evidence="8 9">
    <name type="scientific">candidate division WWE3 bacterium</name>
    <dbReference type="NCBI Taxonomy" id="2053526"/>
    <lineage>
        <taxon>Bacteria</taxon>
        <taxon>Katanobacteria</taxon>
    </lineage>
</organism>
<sequence>MRHRVVKKTLGRNKDQRKALISNLAAQLIEQGSINTTLAKAKVVKPYVEKLVTKAIKANKSENNLIKFNTVKLLRKHLRSEKSIRSLMDNVAPKFLNRKGGYTRIIKTGNRSGDNAILARIEFVESISKGKELKERKEKKENTNKAKVVKKTKAKPTEKKEVKVDKAEKKNEKNTK</sequence>
<evidence type="ECO:0000313" key="9">
    <source>
        <dbReference type="Proteomes" id="UP000590542"/>
    </source>
</evidence>
<evidence type="ECO:0000256" key="3">
    <source>
        <dbReference type="ARBA" id="ARBA00023274"/>
    </source>
</evidence>
<dbReference type="EMBL" id="JAAZNV010000006">
    <property type="protein sequence ID" value="NMB91408.1"/>
    <property type="molecule type" value="Genomic_DNA"/>
</dbReference>
<dbReference type="NCBIfam" id="TIGR00059">
    <property type="entry name" value="L17"/>
    <property type="match status" value="1"/>
</dbReference>
<comment type="caution">
    <text evidence="8">The sequence shown here is derived from an EMBL/GenBank/DDBJ whole genome shotgun (WGS) entry which is preliminary data.</text>
</comment>
<keyword evidence="3 5" id="KW-0687">Ribonucleoprotein</keyword>
<feature type="region of interest" description="Disordered" evidence="7">
    <location>
        <begin position="133"/>
        <end position="176"/>
    </location>
</feature>
<dbReference type="GO" id="GO:0006412">
    <property type="term" value="P:translation"/>
    <property type="evidence" value="ECO:0007669"/>
    <property type="project" value="InterPro"/>
</dbReference>
<dbReference type="InterPro" id="IPR000456">
    <property type="entry name" value="Ribosomal_bL17"/>
</dbReference>
<evidence type="ECO:0000313" key="8">
    <source>
        <dbReference type="EMBL" id="NMB91408.1"/>
    </source>
</evidence>
<proteinExistence type="inferred from homology"/>
<comment type="similarity">
    <text evidence="1 5">Belongs to the bacterial ribosomal protein bL17 family.</text>
</comment>
<evidence type="ECO:0000256" key="5">
    <source>
        <dbReference type="RuleBase" id="RU000660"/>
    </source>
</evidence>
<dbReference type="PANTHER" id="PTHR14413">
    <property type="entry name" value="RIBOSOMAL PROTEIN L17"/>
    <property type="match status" value="1"/>
</dbReference>
<name>A0A7X9E6X7_UNCKA</name>
<dbReference type="InterPro" id="IPR036373">
    <property type="entry name" value="Ribosomal_bL17_sf"/>
</dbReference>
<reference evidence="8 9" key="1">
    <citation type="journal article" date="2020" name="Biotechnol. Biofuels">
        <title>New insights from the biogas microbiome by comprehensive genome-resolved metagenomics of nearly 1600 species originating from multiple anaerobic digesters.</title>
        <authorList>
            <person name="Campanaro S."/>
            <person name="Treu L."/>
            <person name="Rodriguez-R L.M."/>
            <person name="Kovalovszki A."/>
            <person name="Ziels R.M."/>
            <person name="Maus I."/>
            <person name="Zhu X."/>
            <person name="Kougias P.G."/>
            <person name="Basile A."/>
            <person name="Luo G."/>
            <person name="Schluter A."/>
            <person name="Konstantinidis K.T."/>
            <person name="Angelidaki I."/>
        </authorList>
    </citation>
    <scope>NUCLEOTIDE SEQUENCE [LARGE SCALE GENOMIC DNA]</scope>
    <source>
        <strain evidence="8">AS27yjCOA_202</strain>
    </source>
</reference>
<evidence type="ECO:0000256" key="6">
    <source>
        <dbReference type="RuleBase" id="RU000661"/>
    </source>
</evidence>
<dbReference type="PANTHER" id="PTHR14413:SF16">
    <property type="entry name" value="LARGE RIBOSOMAL SUBUNIT PROTEIN BL17M"/>
    <property type="match status" value="1"/>
</dbReference>
<evidence type="ECO:0000256" key="7">
    <source>
        <dbReference type="SAM" id="MobiDB-lite"/>
    </source>
</evidence>
<evidence type="ECO:0000256" key="4">
    <source>
        <dbReference type="ARBA" id="ARBA00035494"/>
    </source>
</evidence>
<gene>
    <name evidence="8" type="primary">rplQ</name>
    <name evidence="8" type="ORF">GYA37_01010</name>
</gene>
<keyword evidence="2 5" id="KW-0689">Ribosomal protein</keyword>
<protein>
    <recommendedName>
        <fullName evidence="4 6">50S ribosomal protein L17</fullName>
    </recommendedName>
</protein>
<evidence type="ECO:0000256" key="2">
    <source>
        <dbReference type="ARBA" id="ARBA00022980"/>
    </source>
</evidence>
<dbReference type="SUPFAM" id="SSF64263">
    <property type="entry name" value="Prokaryotic ribosomal protein L17"/>
    <property type="match status" value="1"/>
</dbReference>
<feature type="compositionally biased region" description="Basic and acidic residues" evidence="7">
    <location>
        <begin position="155"/>
        <end position="176"/>
    </location>
</feature>
<accession>A0A7X9E6X7</accession>
<evidence type="ECO:0000256" key="1">
    <source>
        <dbReference type="ARBA" id="ARBA00008777"/>
    </source>
</evidence>
<dbReference type="Gene3D" id="3.90.1030.10">
    <property type="entry name" value="Ribosomal protein L17"/>
    <property type="match status" value="1"/>
</dbReference>
<dbReference type="AlphaFoldDB" id="A0A7X9E6X7"/>
<dbReference type="Pfam" id="PF01196">
    <property type="entry name" value="Ribosomal_L17"/>
    <property type="match status" value="1"/>
</dbReference>
<dbReference type="GO" id="GO:0003735">
    <property type="term" value="F:structural constituent of ribosome"/>
    <property type="evidence" value="ECO:0007669"/>
    <property type="project" value="InterPro"/>
</dbReference>
<dbReference type="Proteomes" id="UP000590542">
    <property type="component" value="Unassembled WGS sequence"/>
</dbReference>
<feature type="compositionally biased region" description="Basic and acidic residues" evidence="7">
    <location>
        <begin position="133"/>
        <end position="144"/>
    </location>
</feature>